<gene>
    <name evidence="2" type="ORF">NW762_005707</name>
</gene>
<feature type="domain" description="Heterokaryon incompatibility" evidence="1">
    <location>
        <begin position="206"/>
        <end position="369"/>
    </location>
</feature>
<organism evidence="2 3">
    <name type="scientific">Fusarium torreyae</name>
    <dbReference type="NCBI Taxonomy" id="1237075"/>
    <lineage>
        <taxon>Eukaryota</taxon>
        <taxon>Fungi</taxon>
        <taxon>Dikarya</taxon>
        <taxon>Ascomycota</taxon>
        <taxon>Pezizomycotina</taxon>
        <taxon>Sordariomycetes</taxon>
        <taxon>Hypocreomycetidae</taxon>
        <taxon>Hypocreales</taxon>
        <taxon>Nectriaceae</taxon>
        <taxon>Fusarium</taxon>
    </lineage>
</organism>
<keyword evidence="3" id="KW-1185">Reference proteome</keyword>
<dbReference type="EMBL" id="JAOQAZ010000008">
    <property type="protein sequence ID" value="KAJ4264506.1"/>
    <property type="molecule type" value="Genomic_DNA"/>
</dbReference>
<sequence length="678" mass="78235">MSNLCRLCLDFEQNFACPRNFEKAIGGFKNFVHHQSLSALKEFMNKGCQLCKLLYNGYLHTRHARREEEDEDKSLQDIESLVDVRELYELQCYIVLSRFRNNDPYCLELVLSSDVRPYPLVENVTFALAVETDRSPFDTSHGVIRSRQCGTTADLRMAKRWIDDCECEHEKCKTAVHEYPTRLLRISDTADSIMLVRTDPLQDYQYVALSHRWGDHKPALTVESNLEDRMRGFSVQDLPATFRDAVFTANKLGYQYLWVDSLCIVQDEEKDWERECPRMSTIYQGAALTVAAPAAKDSSIGFLHKRPLHEDPSYEPCTIQYRDVQGQPVNTMKIWYPGCHRSPQSSIRLNVLGKQPESVLENRGWLLQERMLSPRILYFGSYQMYFECRTLPQYEYVHDNDIMSDQEDLRDFKPFDTWRKSRWWRHFVENYSRQALTVSTDRFPAISGIIHACRPPPGEVYLAGIWSRELPSSLLWYVQEQSEESEQEQTTYTDEKHKQESAIVSSQYDYIAPSWSWASVKHNVVFPTSHTFIGLKDVLNIVVVSCSTTLVDSSPDADPYGRVKEGHLHVQGKLCKVDTNGGSPFELSSNGAKKSSWHVFLDDIAERHGILQALGFSEIYALEIGITEGSGFALAIVPVLRTESYFRRIGLLRTYKGNPEEMMDEWFGRVQQQDLTII</sequence>
<reference evidence="2" key="1">
    <citation type="submission" date="2022-09" db="EMBL/GenBank/DDBJ databases">
        <title>Fusarium specimens isolated from Avocado Roots.</title>
        <authorList>
            <person name="Stajich J."/>
            <person name="Roper C."/>
            <person name="Heimlech-Rivalta G."/>
        </authorList>
    </citation>
    <scope>NUCLEOTIDE SEQUENCE</scope>
    <source>
        <strain evidence="2">CF00136</strain>
    </source>
</reference>
<comment type="caution">
    <text evidence="2">The sequence shown here is derived from an EMBL/GenBank/DDBJ whole genome shotgun (WGS) entry which is preliminary data.</text>
</comment>
<dbReference type="Proteomes" id="UP001152049">
    <property type="component" value="Unassembled WGS sequence"/>
</dbReference>
<dbReference type="Pfam" id="PF06985">
    <property type="entry name" value="HET"/>
    <property type="match status" value="1"/>
</dbReference>
<evidence type="ECO:0000259" key="1">
    <source>
        <dbReference type="Pfam" id="PF06985"/>
    </source>
</evidence>
<dbReference type="InterPro" id="IPR010730">
    <property type="entry name" value="HET"/>
</dbReference>
<dbReference type="AlphaFoldDB" id="A0A9W8S3Q2"/>
<dbReference type="OrthoDB" id="5362512at2759"/>
<protein>
    <recommendedName>
        <fullName evidence="1">Heterokaryon incompatibility domain-containing protein</fullName>
    </recommendedName>
</protein>
<proteinExistence type="predicted"/>
<dbReference type="PANTHER" id="PTHR33112">
    <property type="entry name" value="DOMAIN PROTEIN, PUTATIVE-RELATED"/>
    <property type="match status" value="1"/>
</dbReference>
<evidence type="ECO:0000313" key="2">
    <source>
        <dbReference type="EMBL" id="KAJ4264506.1"/>
    </source>
</evidence>
<dbReference type="PANTHER" id="PTHR33112:SF16">
    <property type="entry name" value="HETEROKARYON INCOMPATIBILITY DOMAIN-CONTAINING PROTEIN"/>
    <property type="match status" value="1"/>
</dbReference>
<evidence type="ECO:0000313" key="3">
    <source>
        <dbReference type="Proteomes" id="UP001152049"/>
    </source>
</evidence>
<accession>A0A9W8S3Q2</accession>
<name>A0A9W8S3Q2_9HYPO</name>